<organism evidence="2 3">
    <name type="scientific">Scyliorhinus torazame</name>
    <name type="common">Cloudy catshark</name>
    <name type="synonym">Catulus torazame</name>
    <dbReference type="NCBI Taxonomy" id="75743"/>
    <lineage>
        <taxon>Eukaryota</taxon>
        <taxon>Metazoa</taxon>
        <taxon>Chordata</taxon>
        <taxon>Craniata</taxon>
        <taxon>Vertebrata</taxon>
        <taxon>Chondrichthyes</taxon>
        <taxon>Elasmobranchii</taxon>
        <taxon>Galeomorphii</taxon>
        <taxon>Galeoidea</taxon>
        <taxon>Carcharhiniformes</taxon>
        <taxon>Scyliorhinidae</taxon>
        <taxon>Scyliorhinus</taxon>
    </lineage>
</organism>
<protein>
    <submittedName>
        <fullName evidence="2">Uncharacterized protein</fullName>
    </submittedName>
</protein>
<evidence type="ECO:0000256" key="1">
    <source>
        <dbReference type="SAM" id="MobiDB-lite"/>
    </source>
</evidence>
<accession>A0A401PQR3</accession>
<name>A0A401PQR3_SCYTO</name>
<feature type="region of interest" description="Disordered" evidence="1">
    <location>
        <begin position="1"/>
        <end position="41"/>
    </location>
</feature>
<dbReference type="Proteomes" id="UP000288216">
    <property type="component" value="Unassembled WGS sequence"/>
</dbReference>
<dbReference type="AlphaFoldDB" id="A0A401PQR3"/>
<proteinExistence type="predicted"/>
<dbReference type="EMBL" id="BFAA01008647">
    <property type="protein sequence ID" value="GCB75466.1"/>
    <property type="molecule type" value="Genomic_DNA"/>
</dbReference>
<comment type="caution">
    <text evidence="2">The sequence shown here is derived from an EMBL/GenBank/DDBJ whole genome shotgun (WGS) entry which is preliminary data.</text>
</comment>
<reference evidence="2 3" key="1">
    <citation type="journal article" date="2018" name="Nat. Ecol. Evol.">
        <title>Shark genomes provide insights into elasmobranch evolution and the origin of vertebrates.</title>
        <authorList>
            <person name="Hara Y"/>
            <person name="Yamaguchi K"/>
            <person name="Onimaru K"/>
            <person name="Kadota M"/>
            <person name="Koyanagi M"/>
            <person name="Keeley SD"/>
            <person name="Tatsumi K"/>
            <person name="Tanaka K"/>
            <person name="Motone F"/>
            <person name="Kageyama Y"/>
            <person name="Nozu R"/>
            <person name="Adachi N"/>
            <person name="Nishimura O"/>
            <person name="Nakagawa R"/>
            <person name="Tanegashima C"/>
            <person name="Kiyatake I"/>
            <person name="Matsumoto R"/>
            <person name="Murakumo K"/>
            <person name="Nishida K"/>
            <person name="Terakita A"/>
            <person name="Kuratani S"/>
            <person name="Sato K"/>
            <person name="Hyodo S Kuraku.S."/>
        </authorList>
    </citation>
    <scope>NUCLEOTIDE SEQUENCE [LARGE SCALE GENOMIC DNA]</scope>
</reference>
<keyword evidence="3" id="KW-1185">Reference proteome</keyword>
<evidence type="ECO:0000313" key="3">
    <source>
        <dbReference type="Proteomes" id="UP000288216"/>
    </source>
</evidence>
<sequence length="110" mass="12704">MLPYNDIDDEYDDSDDEYDDIDDEDDNSDDEYDDVNSDDEDIEDIYEEYEHDEDNDGQQGDDGVLVRCSTLRFWSGGLKQVSDPGFANVKGLNYVSEHCKVMFSLSPYDE</sequence>
<gene>
    <name evidence="2" type="ORF">scyTo_0015326</name>
</gene>
<evidence type="ECO:0000313" key="2">
    <source>
        <dbReference type="EMBL" id="GCB75466.1"/>
    </source>
</evidence>